<dbReference type="SMART" id="SM00020">
    <property type="entry name" value="Tryp_SPc"/>
    <property type="match status" value="1"/>
</dbReference>
<dbReference type="PRINTS" id="PR00722">
    <property type="entry name" value="CHYMOTRYPSIN"/>
</dbReference>
<accession>A0A423T723</accession>
<feature type="domain" description="CUB" evidence="7">
    <location>
        <begin position="212"/>
        <end position="320"/>
    </location>
</feature>
<organism evidence="9 10">
    <name type="scientific">Penaeus vannamei</name>
    <name type="common">Whiteleg shrimp</name>
    <name type="synonym">Litopenaeus vannamei</name>
    <dbReference type="NCBI Taxonomy" id="6689"/>
    <lineage>
        <taxon>Eukaryota</taxon>
        <taxon>Metazoa</taxon>
        <taxon>Ecdysozoa</taxon>
        <taxon>Arthropoda</taxon>
        <taxon>Crustacea</taxon>
        <taxon>Multicrustacea</taxon>
        <taxon>Malacostraca</taxon>
        <taxon>Eumalacostraca</taxon>
        <taxon>Eucarida</taxon>
        <taxon>Decapoda</taxon>
        <taxon>Dendrobranchiata</taxon>
        <taxon>Penaeoidea</taxon>
        <taxon>Penaeidae</taxon>
        <taxon>Penaeus</taxon>
    </lineage>
</organism>
<keyword evidence="2" id="KW-0378">Hydrolase</keyword>
<feature type="compositionally biased region" description="Polar residues" evidence="6">
    <location>
        <begin position="195"/>
        <end position="206"/>
    </location>
</feature>
<reference evidence="9 10" key="2">
    <citation type="submission" date="2019-01" db="EMBL/GenBank/DDBJ databases">
        <title>The decoding of complex shrimp genome reveals the adaptation for benthos swimmer, frequently molting mechanism and breeding impact on genome.</title>
        <authorList>
            <person name="Sun Y."/>
            <person name="Gao Y."/>
            <person name="Yu Y."/>
        </authorList>
    </citation>
    <scope>NUCLEOTIDE SEQUENCE [LARGE SCALE GENOMIC DNA]</scope>
    <source>
        <tissue evidence="9">Muscle</tissue>
    </source>
</reference>
<dbReference type="InterPro" id="IPR009003">
    <property type="entry name" value="Peptidase_S1_PA"/>
</dbReference>
<dbReference type="SUPFAM" id="SSF49854">
    <property type="entry name" value="Spermadhesin, CUB domain"/>
    <property type="match status" value="1"/>
</dbReference>
<evidence type="ECO:0000256" key="6">
    <source>
        <dbReference type="SAM" id="MobiDB-lite"/>
    </source>
</evidence>
<dbReference type="PANTHER" id="PTHR24252:SF7">
    <property type="entry name" value="HYALIN"/>
    <property type="match status" value="1"/>
</dbReference>
<dbReference type="PROSITE" id="PS50240">
    <property type="entry name" value="TRYPSIN_DOM"/>
    <property type="match status" value="1"/>
</dbReference>
<dbReference type="PROSITE" id="PS01180">
    <property type="entry name" value="CUB"/>
    <property type="match status" value="1"/>
</dbReference>
<dbReference type="CDD" id="cd00190">
    <property type="entry name" value="Tryp_SPc"/>
    <property type="match status" value="1"/>
</dbReference>
<dbReference type="FunFam" id="2.40.10.10:FF:000006">
    <property type="entry name" value="Serine proteinase stubble"/>
    <property type="match status" value="1"/>
</dbReference>
<evidence type="ECO:0000256" key="5">
    <source>
        <dbReference type="PROSITE-ProRule" id="PRU00059"/>
    </source>
</evidence>
<dbReference type="SMART" id="SM00042">
    <property type="entry name" value="CUB"/>
    <property type="match status" value="1"/>
</dbReference>
<dbReference type="OrthoDB" id="6358852at2759"/>
<dbReference type="GO" id="GO:0006508">
    <property type="term" value="P:proteolysis"/>
    <property type="evidence" value="ECO:0007669"/>
    <property type="project" value="UniProtKB-KW"/>
</dbReference>
<dbReference type="PANTHER" id="PTHR24252">
    <property type="entry name" value="ACROSIN-RELATED"/>
    <property type="match status" value="1"/>
</dbReference>
<evidence type="ECO:0000256" key="1">
    <source>
        <dbReference type="ARBA" id="ARBA00022670"/>
    </source>
</evidence>
<keyword evidence="3" id="KW-0720">Serine protease</keyword>
<feature type="disulfide bond" evidence="5">
    <location>
        <begin position="267"/>
        <end position="284"/>
    </location>
</feature>
<keyword evidence="1 9" id="KW-0645">Protease</keyword>
<dbReference type="InterPro" id="IPR033116">
    <property type="entry name" value="TRYPSIN_SER"/>
</dbReference>
<evidence type="ECO:0000313" key="10">
    <source>
        <dbReference type="Proteomes" id="UP000283509"/>
    </source>
</evidence>
<dbReference type="Gene3D" id="2.40.10.10">
    <property type="entry name" value="Trypsin-like serine proteases"/>
    <property type="match status" value="1"/>
</dbReference>
<evidence type="ECO:0000313" key="9">
    <source>
        <dbReference type="EMBL" id="ROT72257.1"/>
    </source>
</evidence>
<sequence length="610" mass="65915">MKEGKPLHTESWTRSHLCQWQWSWTPPVHAESRPSSHLCQWQWSWTRQFTLSPGQAHTYANGSGAGPRQFTLSPGQAHTYANGSGAGPRQFTLSPGQAHTYANGSGAGPRQFTLSPGQAHTYANGSGAGPRQFTLSPGQAHTYANGSGAGPRQFTLSPGQAHTYANGSGAGPRQFTLSPGQAHTYANDSEVEPRQPTQDPNQDYTSTTGLACGARYIPPGSSRILESSGYPANYRNKFRCLWTLTTSEESSLSIDCDDFLLQPSRGCRKDFLRIWGSGTNKKYCGSRTPEVSVEGRRLRVLFKTNRKINQRGFRCYVRASNCPDCGLVNRATRIVGGVETEVNEYPWMVSLVNGGGLYHFCGGAIISDEWVVTAATALWDWVLYGDHNLYITSDAAAMASNIAEIKVHPGYDSNTLDNDIALLKLADPIEFPDDNRIAPVCLPTAGEMYADVDATITGWGAQQQGGSTSAVLFEVTVPTMTNAVCDTKYSGQITANMICAGIPEGGKDSCQGDSGGPMIVEENGKWKLVGVVSWGYGCAQPNKPGVYARVTRYLSWISESTTGLCSTDNTTPTTSYAAASTSSNACTDITSIRLPRLWACEPSHPYRGRS</sequence>
<comment type="caution">
    <text evidence="5">Lacks conserved residue(s) required for the propagation of feature annotation.</text>
</comment>
<reference evidence="9 10" key="1">
    <citation type="submission" date="2018-04" db="EMBL/GenBank/DDBJ databases">
        <authorList>
            <person name="Zhang X."/>
            <person name="Yuan J."/>
            <person name="Li F."/>
            <person name="Xiang J."/>
        </authorList>
    </citation>
    <scope>NUCLEOTIDE SEQUENCE [LARGE SCALE GENOMIC DNA]</scope>
    <source>
        <tissue evidence="9">Muscle</tissue>
    </source>
</reference>
<dbReference type="InterPro" id="IPR043504">
    <property type="entry name" value="Peptidase_S1_PA_chymotrypsin"/>
</dbReference>
<evidence type="ECO:0000256" key="2">
    <source>
        <dbReference type="ARBA" id="ARBA00022801"/>
    </source>
</evidence>
<evidence type="ECO:0000259" key="8">
    <source>
        <dbReference type="PROSITE" id="PS50240"/>
    </source>
</evidence>
<dbReference type="InterPro" id="IPR001314">
    <property type="entry name" value="Peptidase_S1A"/>
</dbReference>
<dbReference type="InterPro" id="IPR035914">
    <property type="entry name" value="Sperma_CUB_dom_sf"/>
</dbReference>
<dbReference type="PROSITE" id="PS00135">
    <property type="entry name" value="TRYPSIN_SER"/>
    <property type="match status" value="1"/>
</dbReference>
<keyword evidence="4 5" id="KW-1015">Disulfide bond</keyword>
<dbReference type="Pfam" id="PF00431">
    <property type="entry name" value="CUB"/>
    <property type="match status" value="1"/>
</dbReference>
<dbReference type="EMBL" id="QCYY01002187">
    <property type="protein sequence ID" value="ROT72257.1"/>
    <property type="molecule type" value="Genomic_DNA"/>
</dbReference>
<dbReference type="Gene3D" id="2.60.120.290">
    <property type="entry name" value="Spermadhesin, CUB domain"/>
    <property type="match status" value="1"/>
</dbReference>
<proteinExistence type="predicted"/>
<comment type="caution">
    <text evidence="9">The sequence shown here is derived from an EMBL/GenBank/DDBJ whole genome shotgun (WGS) entry which is preliminary data.</text>
</comment>
<feature type="domain" description="Peptidase S1" evidence="8">
    <location>
        <begin position="334"/>
        <end position="562"/>
    </location>
</feature>
<dbReference type="Pfam" id="PF00089">
    <property type="entry name" value="Trypsin"/>
    <property type="match status" value="1"/>
</dbReference>
<protein>
    <submittedName>
        <fullName evidence="9">CUB-serine protease</fullName>
    </submittedName>
</protein>
<keyword evidence="10" id="KW-1185">Reference proteome</keyword>
<dbReference type="CDD" id="cd00041">
    <property type="entry name" value="CUB"/>
    <property type="match status" value="1"/>
</dbReference>
<gene>
    <name evidence="9" type="ORF">C7M84_009375</name>
</gene>
<evidence type="ECO:0000256" key="3">
    <source>
        <dbReference type="ARBA" id="ARBA00022825"/>
    </source>
</evidence>
<dbReference type="SUPFAM" id="SSF50494">
    <property type="entry name" value="Trypsin-like serine proteases"/>
    <property type="match status" value="1"/>
</dbReference>
<dbReference type="Proteomes" id="UP000283509">
    <property type="component" value="Unassembled WGS sequence"/>
</dbReference>
<dbReference type="InterPro" id="IPR000859">
    <property type="entry name" value="CUB_dom"/>
</dbReference>
<name>A0A423T723_PENVA</name>
<dbReference type="AlphaFoldDB" id="A0A423T723"/>
<evidence type="ECO:0000259" key="7">
    <source>
        <dbReference type="PROSITE" id="PS01180"/>
    </source>
</evidence>
<feature type="region of interest" description="Disordered" evidence="6">
    <location>
        <begin position="187"/>
        <end position="206"/>
    </location>
</feature>
<dbReference type="InterPro" id="IPR001254">
    <property type="entry name" value="Trypsin_dom"/>
</dbReference>
<evidence type="ECO:0000256" key="4">
    <source>
        <dbReference type="ARBA" id="ARBA00023157"/>
    </source>
</evidence>
<dbReference type="GO" id="GO:0004252">
    <property type="term" value="F:serine-type endopeptidase activity"/>
    <property type="evidence" value="ECO:0007669"/>
    <property type="project" value="InterPro"/>
</dbReference>